<organism evidence="12 13">
    <name type="scientific">Endocarpon pusillum (strain Z07020 / HMAS-L-300199)</name>
    <name type="common">Lichen-forming fungus</name>
    <dbReference type="NCBI Taxonomy" id="1263415"/>
    <lineage>
        <taxon>Eukaryota</taxon>
        <taxon>Fungi</taxon>
        <taxon>Dikarya</taxon>
        <taxon>Ascomycota</taxon>
        <taxon>Pezizomycotina</taxon>
        <taxon>Eurotiomycetes</taxon>
        <taxon>Chaetothyriomycetidae</taxon>
        <taxon>Verrucariales</taxon>
        <taxon>Verrucariaceae</taxon>
        <taxon>Endocarpon</taxon>
    </lineage>
</organism>
<dbReference type="PANTHER" id="PTHR19139:SF199">
    <property type="entry name" value="MIP17260P"/>
    <property type="match status" value="1"/>
</dbReference>
<keyword evidence="5" id="KW-0677">Repeat</keyword>
<dbReference type="OrthoDB" id="3222at2759"/>
<evidence type="ECO:0000256" key="7">
    <source>
        <dbReference type="ARBA" id="ARBA00023136"/>
    </source>
</evidence>
<evidence type="ECO:0000256" key="4">
    <source>
        <dbReference type="ARBA" id="ARBA00022692"/>
    </source>
</evidence>
<sequence length="411" mass="44432">MPSTFPPPSVERHHSRRRSGRQDDPEAQTGNYQHRISHENTPRNSQDPYYQATSAAGAYQTLNPSQQQQNYNPTHDSIQAQQAPGDSQNTSTYQPPTSSHAPHQSSHHQRNTGHGGAGGSSGGLLSTFQRRGAHTDGRKSNRGPPGHNLQHQPSPFDYKSQGGRWEDIRGHIVAMSGEFVGTIMFLWFALSAAQVTSMSNPDAGGLQTPQTLLFIALAFGFSLTVNAWAFYRISGGLFNPAVVVGMVVAGTLPWMRGLFLIPAQLLGCMVAAALVQCMFPGDVATTITRLSPGVSIARGLFIEMFLTALLVFTILMLAAEKHQATFLAPVGIGLSLFVAELSGVYFTGGSLNPARSFGPSVAARSFPGHHWIYWLGPILGALLAAAYYRLVKYLNYEEANPGQDATDPKDQ</sequence>
<dbReference type="GeneID" id="19240778"/>
<keyword evidence="6 11" id="KW-1133">Transmembrane helix</keyword>
<evidence type="ECO:0000313" key="12">
    <source>
        <dbReference type="EMBL" id="ERF76558.1"/>
    </source>
</evidence>
<dbReference type="PRINTS" id="PR00783">
    <property type="entry name" value="MINTRINSICP"/>
</dbReference>
<dbReference type="SUPFAM" id="SSF81338">
    <property type="entry name" value="Aquaporin-like"/>
    <property type="match status" value="1"/>
</dbReference>
<feature type="region of interest" description="Disordered" evidence="10">
    <location>
        <begin position="1"/>
        <end position="161"/>
    </location>
</feature>
<dbReference type="GO" id="GO:0015250">
    <property type="term" value="F:water channel activity"/>
    <property type="evidence" value="ECO:0007669"/>
    <property type="project" value="TreeGrafter"/>
</dbReference>
<dbReference type="HOGENOM" id="CLU_020019_14_0_1"/>
<keyword evidence="3 9" id="KW-0813">Transport</keyword>
<dbReference type="OMA" id="QHRISHE"/>
<feature type="compositionally biased region" description="Polar residues" evidence="10">
    <location>
        <begin position="42"/>
        <end position="93"/>
    </location>
</feature>
<gene>
    <name evidence="12" type="ORF">EPUS_05831</name>
</gene>
<feature type="transmembrane region" description="Helical" evidence="11">
    <location>
        <begin position="210"/>
        <end position="230"/>
    </location>
</feature>
<feature type="compositionally biased region" description="Gly residues" evidence="10">
    <location>
        <begin position="113"/>
        <end position="122"/>
    </location>
</feature>
<evidence type="ECO:0008006" key="14">
    <source>
        <dbReference type="Google" id="ProtNLM"/>
    </source>
</evidence>
<evidence type="ECO:0000256" key="6">
    <source>
        <dbReference type="ARBA" id="ARBA00022989"/>
    </source>
</evidence>
<comment type="catalytic activity">
    <reaction evidence="8">
        <text>H2O(in) = H2O(out)</text>
        <dbReference type="Rhea" id="RHEA:29667"/>
        <dbReference type="ChEBI" id="CHEBI:15377"/>
    </reaction>
</comment>
<keyword evidence="13" id="KW-1185">Reference proteome</keyword>
<dbReference type="GO" id="GO:0005886">
    <property type="term" value="C:plasma membrane"/>
    <property type="evidence" value="ECO:0007669"/>
    <property type="project" value="TreeGrafter"/>
</dbReference>
<evidence type="ECO:0000256" key="2">
    <source>
        <dbReference type="ARBA" id="ARBA00006175"/>
    </source>
</evidence>
<dbReference type="Proteomes" id="UP000019373">
    <property type="component" value="Unassembled WGS sequence"/>
</dbReference>
<feature type="transmembrane region" description="Helical" evidence="11">
    <location>
        <begin position="237"/>
        <end position="255"/>
    </location>
</feature>
<dbReference type="Pfam" id="PF00230">
    <property type="entry name" value="MIP"/>
    <property type="match status" value="1"/>
</dbReference>
<feature type="transmembrane region" description="Helical" evidence="11">
    <location>
        <begin position="371"/>
        <end position="390"/>
    </location>
</feature>
<feature type="transmembrane region" description="Helical" evidence="11">
    <location>
        <begin position="172"/>
        <end position="190"/>
    </location>
</feature>
<dbReference type="eggNOG" id="KOG0223">
    <property type="taxonomic scope" value="Eukaryota"/>
</dbReference>
<name>U1GVP2_ENDPU</name>
<evidence type="ECO:0000256" key="1">
    <source>
        <dbReference type="ARBA" id="ARBA00004141"/>
    </source>
</evidence>
<accession>U1GVP2</accession>
<evidence type="ECO:0000313" key="13">
    <source>
        <dbReference type="Proteomes" id="UP000019373"/>
    </source>
</evidence>
<feature type="transmembrane region" description="Helical" evidence="11">
    <location>
        <begin position="325"/>
        <end position="351"/>
    </location>
</feature>
<dbReference type="PANTHER" id="PTHR19139">
    <property type="entry name" value="AQUAPORIN TRANSPORTER"/>
    <property type="match status" value="1"/>
</dbReference>
<evidence type="ECO:0000256" key="5">
    <source>
        <dbReference type="ARBA" id="ARBA00022737"/>
    </source>
</evidence>
<dbReference type="EMBL" id="KE720743">
    <property type="protein sequence ID" value="ERF76558.1"/>
    <property type="molecule type" value="Genomic_DNA"/>
</dbReference>
<reference evidence="13" key="1">
    <citation type="journal article" date="2014" name="BMC Genomics">
        <title>Genome characteristics reveal the impact of lichenization on lichen-forming fungus Endocarpon pusillum Hedwig (Verrucariales, Ascomycota).</title>
        <authorList>
            <person name="Wang Y.-Y."/>
            <person name="Liu B."/>
            <person name="Zhang X.-Y."/>
            <person name="Zhou Q.-M."/>
            <person name="Zhang T."/>
            <person name="Li H."/>
            <person name="Yu Y.-F."/>
            <person name="Zhang X.-L."/>
            <person name="Hao X.-Y."/>
            <person name="Wang M."/>
            <person name="Wang L."/>
            <person name="Wei J.-C."/>
        </authorList>
    </citation>
    <scope>NUCLEOTIDE SEQUENCE [LARGE SCALE GENOMIC DNA]</scope>
    <source>
        <strain evidence="13">Z07020 / HMAS-L-300199</strain>
    </source>
</reference>
<evidence type="ECO:0000256" key="3">
    <source>
        <dbReference type="ARBA" id="ARBA00022448"/>
    </source>
</evidence>
<keyword evidence="7 11" id="KW-0472">Membrane</keyword>
<dbReference type="RefSeq" id="XP_007786082.1">
    <property type="nucleotide sequence ID" value="XM_007787892.1"/>
</dbReference>
<feature type="transmembrane region" description="Helical" evidence="11">
    <location>
        <begin position="300"/>
        <end position="319"/>
    </location>
</feature>
<comment type="subcellular location">
    <subcellularLocation>
        <location evidence="1">Membrane</location>
        <topology evidence="1">Multi-pass membrane protein</topology>
    </subcellularLocation>
</comment>
<dbReference type="FunFam" id="1.20.1080.10:FF:000014">
    <property type="entry name" value="Aquaporin 1"/>
    <property type="match status" value="1"/>
</dbReference>
<dbReference type="InterPro" id="IPR034294">
    <property type="entry name" value="Aquaporin_transptr"/>
</dbReference>
<keyword evidence="4 9" id="KW-0812">Transmembrane</keyword>
<evidence type="ECO:0000256" key="10">
    <source>
        <dbReference type="SAM" id="MobiDB-lite"/>
    </source>
</evidence>
<evidence type="ECO:0000256" key="11">
    <source>
        <dbReference type="SAM" id="Phobius"/>
    </source>
</evidence>
<proteinExistence type="inferred from homology"/>
<comment type="similarity">
    <text evidence="2 9">Belongs to the MIP/aquaporin (TC 1.A.8) family.</text>
</comment>
<dbReference type="AlphaFoldDB" id="U1GVP2"/>
<dbReference type="InterPro" id="IPR023271">
    <property type="entry name" value="Aquaporin-like"/>
</dbReference>
<dbReference type="InterPro" id="IPR000425">
    <property type="entry name" value="MIP"/>
</dbReference>
<evidence type="ECO:0000256" key="8">
    <source>
        <dbReference type="ARBA" id="ARBA00034651"/>
    </source>
</evidence>
<protein>
    <recommendedName>
        <fullName evidence="14">Aquaporin</fullName>
    </recommendedName>
</protein>
<dbReference type="Gene3D" id="1.20.1080.10">
    <property type="entry name" value="Glycerol uptake facilitator protein"/>
    <property type="match status" value="1"/>
</dbReference>
<evidence type="ECO:0000256" key="9">
    <source>
        <dbReference type="RuleBase" id="RU000477"/>
    </source>
</evidence>
<feature type="compositionally biased region" description="Low complexity" evidence="10">
    <location>
        <begin position="94"/>
        <end position="104"/>
    </location>
</feature>
<feature type="transmembrane region" description="Helical" evidence="11">
    <location>
        <begin position="261"/>
        <end position="279"/>
    </location>
</feature>